<accession>A0A1Y2AUP0</accession>
<proteinExistence type="predicted"/>
<evidence type="ECO:0000313" key="2">
    <source>
        <dbReference type="EMBL" id="ORY25927.1"/>
    </source>
</evidence>
<comment type="caution">
    <text evidence="2">The sequence shown here is derived from an EMBL/GenBank/DDBJ whole genome shotgun (WGS) entry which is preliminary data.</text>
</comment>
<name>A0A1Y2AUP0_9TREE</name>
<organism evidence="2 3">
    <name type="scientific">Naematelia encephala</name>
    <dbReference type="NCBI Taxonomy" id="71784"/>
    <lineage>
        <taxon>Eukaryota</taxon>
        <taxon>Fungi</taxon>
        <taxon>Dikarya</taxon>
        <taxon>Basidiomycota</taxon>
        <taxon>Agaricomycotina</taxon>
        <taxon>Tremellomycetes</taxon>
        <taxon>Tremellales</taxon>
        <taxon>Naemateliaceae</taxon>
        <taxon>Naematelia</taxon>
    </lineage>
</organism>
<dbReference type="AlphaFoldDB" id="A0A1Y2AUP0"/>
<dbReference type="EMBL" id="MCFC01000052">
    <property type="protein sequence ID" value="ORY25927.1"/>
    <property type="molecule type" value="Genomic_DNA"/>
</dbReference>
<feature type="region of interest" description="Disordered" evidence="1">
    <location>
        <begin position="97"/>
        <end position="116"/>
    </location>
</feature>
<dbReference type="InParanoid" id="A0A1Y2AUP0"/>
<evidence type="ECO:0000256" key="1">
    <source>
        <dbReference type="SAM" id="MobiDB-lite"/>
    </source>
</evidence>
<evidence type="ECO:0000313" key="3">
    <source>
        <dbReference type="Proteomes" id="UP000193986"/>
    </source>
</evidence>
<dbReference type="Proteomes" id="UP000193986">
    <property type="component" value="Unassembled WGS sequence"/>
</dbReference>
<gene>
    <name evidence="2" type="ORF">BCR39DRAFT_560795</name>
</gene>
<feature type="compositionally biased region" description="Polar residues" evidence="1">
    <location>
        <begin position="97"/>
        <end position="112"/>
    </location>
</feature>
<reference evidence="2 3" key="1">
    <citation type="submission" date="2016-07" db="EMBL/GenBank/DDBJ databases">
        <title>Pervasive Adenine N6-methylation of Active Genes in Fungi.</title>
        <authorList>
            <consortium name="DOE Joint Genome Institute"/>
            <person name="Mondo S.J."/>
            <person name="Dannebaum R.O."/>
            <person name="Kuo R.C."/>
            <person name="Labutti K."/>
            <person name="Haridas S."/>
            <person name="Kuo A."/>
            <person name="Salamov A."/>
            <person name="Ahrendt S.R."/>
            <person name="Lipzen A."/>
            <person name="Sullivan W."/>
            <person name="Andreopoulos W.B."/>
            <person name="Clum A."/>
            <person name="Lindquist E."/>
            <person name="Daum C."/>
            <person name="Ramamoorthy G.K."/>
            <person name="Gryganskyi A."/>
            <person name="Culley D."/>
            <person name="Magnuson J.K."/>
            <person name="James T.Y."/>
            <person name="O'Malley M.A."/>
            <person name="Stajich J.E."/>
            <person name="Spatafora J.W."/>
            <person name="Visel A."/>
            <person name="Grigoriev I.V."/>
        </authorList>
    </citation>
    <scope>NUCLEOTIDE SEQUENCE [LARGE SCALE GENOMIC DNA]</scope>
    <source>
        <strain evidence="2 3">68-887.2</strain>
    </source>
</reference>
<sequence>MSFRRLLEITSTLPNLERMSFKWNGHHRCVKMFAEHFRDPALRHTLPPIDFPRSSVQDDDMCGSLSGIFGTQSKALLSTSDSSGSVTVNNQASTHHNFASTSPIGSVSNRAQRVSGDTRGLPSLPVELIVLITSYNNREDRRHLSETCRTFRKNDSTLTLKERNILNETYTNRSGSFAQYGGFITVKLGDRFSFDAESQKALNECAGRIRTLYLSTLQNLKLLPKMQNLETLYLEQRFPLSATFGSDWAKYLNVDGVSSLITFLSNCPAKSLVSDGWALVHDKAAPMWTEVFGHALTHMSKLVEVSVETNYGRLHRNAVMVRAEPRTIPRLSLLSSVEESYAYEHLLIMSKPSTVLLGLNPSEVRLHKTSKHLTRGIHGRLQSPLGFVTIQQIEDATTRSLPTRPLRLVETEKPSDEDDTNPDLSRSMLIVADGTHSGDPSADLDTRIAKWADHWKNEAEYLRFYHDPSRPYSWCFHENLTSS</sequence>
<evidence type="ECO:0008006" key="4">
    <source>
        <dbReference type="Google" id="ProtNLM"/>
    </source>
</evidence>
<keyword evidence="3" id="KW-1185">Reference proteome</keyword>
<protein>
    <recommendedName>
        <fullName evidence="4">F-box domain-containing protein</fullName>
    </recommendedName>
</protein>